<dbReference type="OMA" id="LESQQLW"/>
<dbReference type="InterPro" id="IPR053308">
    <property type="entry name" value="Vago-like"/>
</dbReference>
<dbReference type="InParanoid" id="B3MQ85"/>
<dbReference type="STRING" id="7217.B3MQ85"/>
<evidence type="ECO:0000313" key="6">
    <source>
        <dbReference type="EMBL" id="EDV44511.1"/>
    </source>
</evidence>
<proteinExistence type="predicted"/>
<dbReference type="EMBL" id="CH902621">
    <property type="protein sequence ID" value="EDV44511.1"/>
    <property type="molecule type" value="Genomic_DNA"/>
</dbReference>
<dbReference type="GeneID" id="6503000"/>
<feature type="region of interest" description="Disordered" evidence="3">
    <location>
        <begin position="143"/>
        <end position="165"/>
    </location>
</feature>
<reference evidence="6 7" key="1">
    <citation type="journal article" date="2007" name="Nature">
        <title>Evolution of genes and genomes on the Drosophila phylogeny.</title>
        <authorList>
            <consortium name="Drosophila 12 Genomes Consortium"/>
            <person name="Clark A.G."/>
            <person name="Eisen M.B."/>
            <person name="Smith D.R."/>
            <person name="Bergman C.M."/>
            <person name="Oliver B."/>
            <person name="Markow T.A."/>
            <person name="Kaufman T.C."/>
            <person name="Kellis M."/>
            <person name="Gelbart W."/>
            <person name="Iyer V.N."/>
            <person name="Pollard D.A."/>
            <person name="Sackton T.B."/>
            <person name="Larracuente A.M."/>
            <person name="Singh N.D."/>
            <person name="Abad J.P."/>
            <person name="Abt D.N."/>
            <person name="Adryan B."/>
            <person name="Aguade M."/>
            <person name="Akashi H."/>
            <person name="Anderson W.W."/>
            <person name="Aquadro C.F."/>
            <person name="Ardell D.H."/>
            <person name="Arguello R."/>
            <person name="Artieri C.G."/>
            <person name="Barbash D.A."/>
            <person name="Barker D."/>
            <person name="Barsanti P."/>
            <person name="Batterham P."/>
            <person name="Batzoglou S."/>
            <person name="Begun D."/>
            <person name="Bhutkar A."/>
            <person name="Blanco E."/>
            <person name="Bosak S.A."/>
            <person name="Bradley R.K."/>
            <person name="Brand A.D."/>
            <person name="Brent M.R."/>
            <person name="Brooks A.N."/>
            <person name="Brown R.H."/>
            <person name="Butlin R.K."/>
            <person name="Caggese C."/>
            <person name="Calvi B.R."/>
            <person name="Bernardo de Carvalho A."/>
            <person name="Caspi A."/>
            <person name="Castrezana S."/>
            <person name="Celniker S.E."/>
            <person name="Chang J.L."/>
            <person name="Chapple C."/>
            <person name="Chatterji S."/>
            <person name="Chinwalla A."/>
            <person name="Civetta A."/>
            <person name="Clifton S.W."/>
            <person name="Comeron J.M."/>
            <person name="Costello J.C."/>
            <person name="Coyne J.A."/>
            <person name="Daub J."/>
            <person name="David R.G."/>
            <person name="Delcher A.L."/>
            <person name="Delehaunty K."/>
            <person name="Do C.B."/>
            <person name="Ebling H."/>
            <person name="Edwards K."/>
            <person name="Eickbush T."/>
            <person name="Evans J.D."/>
            <person name="Filipski A."/>
            <person name="Findeiss S."/>
            <person name="Freyhult E."/>
            <person name="Fulton L."/>
            <person name="Fulton R."/>
            <person name="Garcia A.C."/>
            <person name="Gardiner A."/>
            <person name="Garfield D.A."/>
            <person name="Garvin B.E."/>
            <person name="Gibson G."/>
            <person name="Gilbert D."/>
            <person name="Gnerre S."/>
            <person name="Godfrey J."/>
            <person name="Good R."/>
            <person name="Gotea V."/>
            <person name="Gravely B."/>
            <person name="Greenberg A.J."/>
            <person name="Griffiths-Jones S."/>
            <person name="Gross S."/>
            <person name="Guigo R."/>
            <person name="Gustafson E.A."/>
            <person name="Haerty W."/>
            <person name="Hahn M.W."/>
            <person name="Halligan D.L."/>
            <person name="Halpern A.L."/>
            <person name="Halter G.M."/>
            <person name="Han M.V."/>
            <person name="Heger A."/>
            <person name="Hillier L."/>
            <person name="Hinrichs A.S."/>
            <person name="Holmes I."/>
            <person name="Hoskins R.A."/>
            <person name="Hubisz M.J."/>
            <person name="Hultmark D."/>
            <person name="Huntley M.A."/>
            <person name="Jaffe D.B."/>
            <person name="Jagadeeshan S."/>
            <person name="Jeck W.R."/>
            <person name="Johnson J."/>
            <person name="Jones C.D."/>
            <person name="Jordan W.C."/>
            <person name="Karpen G.H."/>
            <person name="Kataoka E."/>
            <person name="Keightley P.D."/>
            <person name="Kheradpour P."/>
            <person name="Kirkness E.F."/>
            <person name="Koerich L.B."/>
            <person name="Kristiansen K."/>
            <person name="Kudrna D."/>
            <person name="Kulathinal R.J."/>
            <person name="Kumar S."/>
            <person name="Kwok R."/>
            <person name="Lander E."/>
            <person name="Langley C.H."/>
            <person name="Lapoint R."/>
            <person name="Lazzaro B.P."/>
            <person name="Lee S.J."/>
            <person name="Levesque L."/>
            <person name="Li R."/>
            <person name="Lin C.F."/>
            <person name="Lin M.F."/>
            <person name="Lindblad-Toh K."/>
            <person name="Llopart A."/>
            <person name="Long M."/>
            <person name="Low L."/>
            <person name="Lozovsky E."/>
            <person name="Lu J."/>
            <person name="Luo M."/>
            <person name="Machado C.A."/>
            <person name="Makalowski W."/>
            <person name="Marzo M."/>
            <person name="Matsuda M."/>
            <person name="Matzkin L."/>
            <person name="McAllister B."/>
            <person name="McBride C.S."/>
            <person name="McKernan B."/>
            <person name="McKernan K."/>
            <person name="Mendez-Lago M."/>
            <person name="Minx P."/>
            <person name="Mollenhauer M.U."/>
            <person name="Montooth K."/>
            <person name="Mount S.M."/>
            <person name="Mu X."/>
            <person name="Myers E."/>
            <person name="Negre B."/>
            <person name="Newfeld S."/>
            <person name="Nielsen R."/>
            <person name="Noor M.A."/>
            <person name="O'Grady P."/>
            <person name="Pachter L."/>
            <person name="Papaceit M."/>
            <person name="Parisi M.J."/>
            <person name="Parisi M."/>
            <person name="Parts L."/>
            <person name="Pedersen J.S."/>
            <person name="Pesole G."/>
            <person name="Phillippy A.M."/>
            <person name="Ponting C.P."/>
            <person name="Pop M."/>
            <person name="Porcelli D."/>
            <person name="Powell J.R."/>
            <person name="Prohaska S."/>
            <person name="Pruitt K."/>
            <person name="Puig M."/>
            <person name="Quesneville H."/>
            <person name="Ram K.R."/>
            <person name="Rand D."/>
            <person name="Rasmussen M.D."/>
            <person name="Reed L.K."/>
            <person name="Reenan R."/>
            <person name="Reily A."/>
            <person name="Remington K.A."/>
            <person name="Rieger T.T."/>
            <person name="Ritchie M.G."/>
            <person name="Robin C."/>
            <person name="Rogers Y.H."/>
            <person name="Rohde C."/>
            <person name="Rozas J."/>
            <person name="Rubenfield M.J."/>
            <person name="Ruiz A."/>
            <person name="Russo S."/>
            <person name="Salzberg S.L."/>
            <person name="Sanchez-Gracia A."/>
            <person name="Saranga D.J."/>
            <person name="Sato H."/>
            <person name="Schaeffer S.W."/>
            <person name="Schatz M.C."/>
            <person name="Schlenke T."/>
            <person name="Schwartz R."/>
            <person name="Segarra C."/>
            <person name="Singh R.S."/>
            <person name="Sirot L."/>
            <person name="Sirota M."/>
            <person name="Sisneros N.B."/>
            <person name="Smith C.D."/>
            <person name="Smith T.F."/>
            <person name="Spieth J."/>
            <person name="Stage D.E."/>
            <person name="Stark A."/>
            <person name="Stephan W."/>
            <person name="Strausberg R.L."/>
            <person name="Strempel S."/>
            <person name="Sturgill D."/>
            <person name="Sutton G."/>
            <person name="Sutton G.G."/>
            <person name="Tao W."/>
            <person name="Teichmann S."/>
            <person name="Tobari Y.N."/>
            <person name="Tomimura Y."/>
            <person name="Tsolas J.M."/>
            <person name="Valente V.L."/>
            <person name="Venter E."/>
            <person name="Venter J.C."/>
            <person name="Vicario S."/>
            <person name="Vieira F.G."/>
            <person name="Vilella A.J."/>
            <person name="Villasante A."/>
            <person name="Walenz B."/>
            <person name="Wang J."/>
            <person name="Wasserman M."/>
            <person name="Watts T."/>
            <person name="Wilson D."/>
            <person name="Wilson R.K."/>
            <person name="Wing R.A."/>
            <person name="Wolfner M.F."/>
            <person name="Wong A."/>
            <person name="Wong G.K."/>
            <person name="Wu C.I."/>
            <person name="Wu G."/>
            <person name="Yamamoto D."/>
            <person name="Yang H.P."/>
            <person name="Yang S.P."/>
            <person name="Yorke J.A."/>
            <person name="Yoshida K."/>
            <person name="Zdobnov E."/>
            <person name="Zhang P."/>
            <person name="Zhang Y."/>
            <person name="Zimin A.V."/>
            <person name="Baldwin J."/>
            <person name="Abdouelleil A."/>
            <person name="Abdulkadir J."/>
            <person name="Abebe A."/>
            <person name="Abera B."/>
            <person name="Abreu J."/>
            <person name="Acer S.C."/>
            <person name="Aftuck L."/>
            <person name="Alexander A."/>
            <person name="An P."/>
            <person name="Anderson E."/>
            <person name="Anderson S."/>
            <person name="Arachi H."/>
            <person name="Azer M."/>
            <person name="Bachantsang P."/>
            <person name="Barry A."/>
            <person name="Bayul T."/>
            <person name="Berlin A."/>
            <person name="Bessette D."/>
            <person name="Bloom T."/>
            <person name="Blye J."/>
            <person name="Boguslavskiy L."/>
            <person name="Bonnet C."/>
            <person name="Boukhgalter B."/>
            <person name="Bourzgui I."/>
            <person name="Brown A."/>
            <person name="Cahill P."/>
            <person name="Channer S."/>
            <person name="Cheshatsang Y."/>
            <person name="Chuda L."/>
            <person name="Citroen M."/>
            <person name="Collymore A."/>
            <person name="Cooke P."/>
            <person name="Costello M."/>
            <person name="D'Aco K."/>
            <person name="Daza R."/>
            <person name="De Haan G."/>
            <person name="DeGray S."/>
            <person name="DeMaso C."/>
            <person name="Dhargay N."/>
            <person name="Dooley K."/>
            <person name="Dooley E."/>
            <person name="Doricent M."/>
            <person name="Dorje P."/>
            <person name="Dorjee K."/>
            <person name="Dupes A."/>
            <person name="Elong R."/>
            <person name="Falk J."/>
            <person name="Farina A."/>
            <person name="Faro S."/>
            <person name="Ferguson D."/>
            <person name="Fisher S."/>
            <person name="Foley C.D."/>
            <person name="Franke A."/>
            <person name="Friedrich D."/>
            <person name="Gadbois L."/>
            <person name="Gearin G."/>
            <person name="Gearin C.R."/>
            <person name="Giannoukos G."/>
            <person name="Goode T."/>
            <person name="Graham J."/>
            <person name="Grandbois E."/>
            <person name="Grewal S."/>
            <person name="Gyaltsen K."/>
            <person name="Hafez N."/>
            <person name="Hagos B."/>
            <person name="Hall J."/>
            <person name="Henson C."/>
            <person name="Hollinger A."/>
            <person name="Honan T."/>
            <person name="Huard M.D."/>
            <person name="Hughes L."/>
            <person name="Hurhula B."/>
            <person name="Husby M.E."/>
            <person name="Kamat A."/>
            <person name="Kanga B."/>
            <person name="Kashin S."/>
            <person name="Khazanovich D."/>
            <person name="Kisner P."/>
            <person name="Lance K."/>
            <person name="Lara M."/>
            <person name="Lee W."/>
            <person name="Lennon N."/>
            <person name="Letendre F."/>
            <person name="LeVine R."/>
            <person name="Lipovsky A."/>
            <person name="Liu X."/>
            <person name="Liu J."/>
            <person name="Liu S."/>
            <person name="Lokyitsang T."/>
            <person name="Lokyitsang Y."/>
            <person name="Lubonja R."/>
            <person name="Lui A."/>
            <person name="MacDonald P."/>
            <person name="Magnisalis V."/>
            <person name="Maru K."/>
            <person name="Matthews C."/>
            <person name="McCusker W."/>
            <person name="McDonough S."/>
            <person name="Mehta T."/>
            <person name="Meldrim J."/>
            <person name="Meneus L."/>
            <person name="Mihai O."/>
            <person name="Mihalev A."/>
            <person name="Mihova T."/>
            <person name="Mittelman R."/>
            <person name="Mlenga V."/>
            <person name="Montmayeur A."/>
            <person name="Mulrain L."/>
            <person name="Navidi A."/>
            <person name="Naylor J."/>
            <person name="Negash T."/>
            <person name="Nguyen T."/>
            <person name="Nguyen N."/>
            <person name="Nicol R."/>
            <person name="Norbu C."/>
            <person name="Norbu N."/>
            <person name="Novod N."/>
            <person name="O'Neill B."/>
            <person name="Osman S."/>
            <person name="Markiewicz E."/>
            <person name="Oyono O.L."/>
            <person name="Patti C."/>
            <person name="Phunkhang P."/>
            <person name="Pierre F."/>
            <person name="Priest M."/>
            <person name="Raghuraman S."/>
            <person name="Rege F."/>
            <person name="Reyes R."/>
            <person name="Rise C."/>
            <person name="Rogov P."/>
            <person name="Ross K."/>
            <person name="Ryan E."/>
            <person name="Settipalli S."/>
            <person name="Shea T."/>
            <person name="Sherpa N."/>
            <person name="Shi L."/>
            <person name="Shih D."/>
            <person name="Sparrow T."/>
            <person name="Spaulding J."/>
            <person name="Stalker J."/>
            <person name="Stange-Thomann N."/>
            <person name="Stavropoulos S."/>
            <person name="Stone C."/>
            <person name="Strader C."/>
            <person name="Tesfaye S."/>
            <person name="Thomson T."/>
            <person name="Thoulutsang Y."/>
            <person name="Thoulutsang D."/>
            <person name="Topham K."/>
            <person name="Topping I."/>
            <person name="Tsamla T."/>
            <person name="Vassiliev H."/>
            <person name="Vo A."/>
            <person name="Wangchuk T."/>
            <person name="Wangdi T."/>
            <person name="Weiand M."/>
            <person name="Wilkinson J."/>
            <person name="Wilson A."/>
            <person name="Yadav S."/>
            <person name="Young G."/>
            <person name="Yu Q."/>
            <person name="Zembek L."/>
            <person name="Zhong D."/>
            <person name="Zimmer A."/>
            <person name="Zwirko Z."/>
            <person name="Jaffe D.B."/>
            <person name="Alvarez P."/>
            <person name="Brockman W."/>
            <person name="Butler J."/>
            <person name="Chin C."/>
            <person name="Gnerre S."/>
            <person name="Grabherr M."/>
            <person name="Kleber M."/>
            <person name="Mauceli E."/>
            <person name="MacCallum I."/>
        </authorList>
    </citation>
    <scope>NUCLEOTIDE SEQUENCE [LARGE SCALE GENOMIC DNA]</scope>
    <source>
        <strain evidence="7">Tucson 14024-0371.13</strain>
    </source>
</reference>
<name>B3MQ85_DROAN</name>
<dbReference type="PhylomeDB" id="B3MQ85"/>
<dbReference type="KEGG" id="dan:6503000"/>
<dbReference type="eggNOG" id="ENOG502TCTT">
    <property type="taxonomic scope" value="Eukaryota"/>
</dbReference>
<feature type="domain" description="Single" evidence="5">
    <location>
        <begin position="38"/>
        <end position="106"/>
    </location>
</feature>
<dbReference type="GO" id="GO:0051607">
    <property type="term" value="P:defense response to virus"/>
    <property type="evidence" value="ECO:0007669"/>
    <property type="project" value="EnsemblMetazoa"/>
</dbReference>
<evidence type="ECO:0000256" key="3">
    <source>
        <dbReference type="SAM" id="MobiDB-lite"/>
    </source>
</evidence>
<feature type="chain" id="PRO_5002790674" description="Single domain-containing protein" evidence="4">
    <location>
        <begin position="24"/>
        <end position="165"/>
    </location>
</feature>
<sequence>MELLNTFRYIFLIVSLSLVEINAGVPYRPSYGYDHQFCMDTVTGRQLYVGEVFTRPGQCIRIQCLGTLQLWEDSCLVPKLSKGNCRPVQPEEENLEYPRCCPLYECKSYQSHAGGTVEQTTTYDHYGTVRRSHVTEVIVINKRPPQGSPVNLDNPSAPSPRKYQV</sequence>
<evidence type="ECO:0000256" key="1">
    <source>
        <dbReference type="ARBA" id="ARBA00004613"/>
    </source>
</evidence>
<dbReference type="PANTHER" id="PTHR39957">
    <property type="entry name" value="AT09846P1-RELATED"/>
    <property type="match status" value="1"/>
</dbReference>
<dbReference type="PANTHER" id="PTHR39957:SF1">
    <property type="entry name" value="AT09846P1-RELATED"/>
    <property type="match status" value="1"/>
</dbReference>
<evidence type="ECO:0000256" key="2">
    <source>
        <dbReference type="ARBA" id="ARBA00022525"/>
    </source>
</evidence>
<dbReference type="AlphaFoldDB" id="B3MQ85"/>
<dbReference type="SMART" id="SM01318">
    <property type="entry name" value="SVWC"/>
    <property type="match status" value="1"/>
</dbReference>
<dbReference type="HOGENOM" id="CLU_1827300_0_0_1"/>
<feature type="signal peptide" evidence="4">
    <location>
        <begin position="1"/>
        <end position="23"/>
    </location>
</feature>
<evidence type="ECO:0000313" key="7">
    <source>
        <dbReference type="Proteomes" id="UP000007801"/>
    </source>
</evidence>
<dbReference type="Pfam" id="PF15430">
    <property type="entry name" value="SVWC"/>
    <property type="match status" value="1"/>
</dbReference>
<evidence type="ECO:0000259" key="5">
    <source>
        <dbReference type="SMART" id="SM01318"/>
    </source>
</evidence>
<organism evidence="6 7">
    <name type="scientific">Drosophila ananassae</name>
    <name type="common">Fruit fly</name>
    <dbReference type="NCBI Taxonomy" id="7217"/>
    <lineage>
        <taxon>Eukaryota</taxon>
        <taxon>Metazoa</taxon>
        <taxon>Ecdysozoa</taxon>
        <taxon>Arthropoda</taxon>
        <taxon>Hexapoda</taxon>
        <taxon>Insecta</taxon>
        <taxon>Pterygota</taxon>
        <taxon>Neoptera</taxon>
        <taxon>Endopterygota</taxon>
        <taxon>Diptera</taxon>
        <taxon>Brachycera</taxon>
        <taxon>Muscomorpha</taxon>
        <taxon>Ephydroidea</taxon>
        <taxon>Drosophilidae</taxon>
        <taxon>Drosophila</taxon>
        <taxon>Sophophora</taxon>
    </lineage>
</organism>
<gene>
    <name evidence="6" type="primary">Dana\GF20289</name>
    <name evidence="6" type="synonym">dana_GLEANR_2701</name>
    <name evidence="6" type="ORF">GF20289</name>
</gene>
<dbReference type="GO" id="GO:0005576">
    <property type="term" value="C:extracellular region"/>
    <property type="evidence" value="ECO:0007669"/>
    <property type="project" value="UniProtKB-SubCell"/>
</dbReference>
<keyword evidence="2" id="KW-0964">Secreted</keyword>
<dbReference type="OrthoDB" id="7769664at2759"/>
<dbReference type="Proteomes" id="UP000007801">
    <property type="component" value="Unassembled WGS sequence"/>
</dbReference>
<protein>
    <recommendedName>
        <fullName evidence="5">Single domain-containing protein</fullName>
    </recommendedName>
</protein>
<dbReference type="InterPro" id="IPR029277">
    <property type="entry name" value="SVWC_dom"/>
</dbReference>
<dbReference type="FunCoup" id="B3MQ85">
    <property type="interactions" value="66"/>
</dbReference>
<accession>B3MQ85</accession>
<evidence type="ECO:0000256" key="4">
    <source>
        <dbReference type="SAM" id="SignalP"/>
    </source>
</evidence>
<keyword evidence="7" id="KW-1185">Reference proteome</keyword>
<keyword evidence="4" id="KW-0732">Signal</keyword>
<comment type="subcellular location">
    <subcellularLocation>
        <location evidence="1">Secreted</location>
    </subcellularLocation>
</comment>